<gene>
    <name evidence="1" type="ORF">APZ18_02870</name>
</gene>
<dbReference type="EMBL" id="LLKB01000001">
    <property type="protein sequence ID" value="KQC86153.1"/>
    <property type="molecule type" value="Genomic_DNA"/>
</dbReference>
<name>A0AAW3JTG3_9FIRM</name>
<keyword evidence="2" id="KW-1185">Reference proteome</keyword>
<dbReference type="AlphaFoldDB" id="A0AAW3JTG3"/>
<evidence type="ECO:0000313" key="2">
    <source>
        <dbReference type="Proteomes" id="UP000050833"/>
    </source>
</evidence>
<dbReference type="RefSeq" id="WP_055941423.1">
    <property type="nucleotide sequence ID" value="NZ_JAQDCV010000008.1"/>
</dbReference>
<accession>A0AAW3JTG3</accession>
<evidence type="ECO:0000313" key="1">
    <source>
        <dbReference type="EMBL" id="KQC86153.1"/>
    </source>
</evidence>
<comment type="caution">
    <text evidence="1">The sequence shown here is derived from an EMBL/GenBank/DDBJ whole genome shotgun (WGS) entry which is preliminary data.</text>
</comment>
<proteinExistence type="predicted"/>
<protein>
    <submittedName>
        <fullName evidence="1">Uncharacterized protein</fullName>
    </submittedName>
</protein>
<dbReference type="Proteomes" id="UP000050833">
    <property type="component" value="Unassembled WGS sequence"/>
</dbReference>
<reference evidence="1 2" key="1">
    <citation type="submission" date="2015-10" db="EMBL/GenBank/DDBJ databases">
        <title>Butyribacter intestini gen. nov., sp. nov., a butyric acid-producing bacterium of the family Lachnospiraceae isolated from the human faeces.</title>
        <authorList>
            <person name="Zou Y."/>
            <person name="Xue W."/>
            <person name="Luo G."/>
            <person name="Lv M."/>
        </authorList>
    </citation>
    <scope>NUCLEOTIDE SEQUENCE [LARGE SCALE GENOMIC DNA]</scope>
    <source>
        <strain evidence="1 2">TF01-11</strain>
    </source>
</reference>
<sequence>MKINIGNHEFTELWDGVLYKVLSDYPNVGANEMKDIIDFVNYEEINGRQCEIEADRDDILQYVQKEMLNPDKYKNVRRPEIIRECTACKTRGGCMTDLVCHTAPLENAISILKCGSLLSAVNARKLPDTVLQKEDRNAANDPTDFFHYVMFSWGNCQAGDRLVMERKLGRSPSSDEMSAGFTPGVRFYFKYDDLDKHPQAIHDGFLPIKVKDEVKLADYVYMIVVPFEYKEQIMKVMPECLVDRVCCLSHDKLDVWQWSEKVYSFVHEMTKCN</sequence>
<organism evidence="1 2">
    <name type="scientific">Butyribacter intestini</name>
    <dbReference type="NCBI Taxonomy" id="1703332"/>
    <lineage>
        <taxon>Bacteria</taxon>
        <taxon>Bacillati</taxon>
        <taxon>Bacillota</taxon>
        <taxon>Clostridia</taxon>
        <taxon>Lachnospirales</taxon>
        <taxon>Lachnospiraceae</taxon>
        <taxon>Butyribacter</taxon>
    </lineage>
</organism>